<feature type="region of interest" description="Disordered" evidence="2">
    <location>
        <begin position="842"/>
        <end position="866"/>
    </location>
</feature>
<dbReference type="SMART" id="SM00060">
    <property type="entry name" value="FN3"/>
    <property type="match status" value="2"/>
</dbReference>
<feature type="domain" description="PKD" evidence="3">
    <location>
        <begin position="1106"/>
        <end position="1156"/>
    </location>
</feature>
<dbReference type="EMBL" id="JBHTEK010000001">
    <property type="protein sequence ID" value="MFC7667588.1"/>
    <property type="molecule type" value="Genomic_DNA"/>
</dbReference>
<dbReference type="SMART" id="SM00089">
    <property type="entry name" value="PKD"/>
    <property type="match status" value="1"/>
</dbReference>
<evidence type="ECO:0000256" key="1">
    <source>
        <dbReference type="ARBA" id="ARBA00022737"/>
    </source>
</evidence>
<dbReference type="SUPFAM" id="SSF49299">
    <property type="entry name" value="PKD domain"/>
    <property type="match status" value="1"/>
</dbReference>
<dbReference type="InterPro" id="IPR035986">
    <property type="entry name" value="PKD_dom_sf"/>
</dbReference>
<evidence type="ECO:0000259" key="4">
    <source>
        <dbReference type="PROSITE" id="PS50853"/>
    </source>
</evidence>
<gene>
    <name evidence="5" type="ORF">ACFQT0_09460</name>
</gene>
<dbReference type="InterPro" id="IPR026444">
    <property type="entry name" value="Secre_tail"/>
</dbReference>
<protein>
    <submittedName>
        <fullName evidence="5">T9SS type A sorting domain-containing protein</fullName>
    </submittedName>
</protein>
<dbReference type="InterPro" id="IPR003961">
    <property type="entry name" value="FN3_dom"/>
</dbReference>
<dbReference type="InterPro" id="IPR022409">
    <property type="entry name" value="PKD/Chitinase_dom"/>
</dbReference>
<dbReference type="Proteomes" id="UP001596513">
    <property type="component" value="Unassembled WGS sequence"/>
</dbReference>
<proteinExistence type="predicted"/>
<organism evidence="5 6">
    <name type="scientific">Hymenobacter humi</name>
    <dbReference type="NCBI Taxonomy" id="1411620"/>
    <lineage>
        <taxon>Bacteria</taxon>
        <taxon>Pseudomonadati</taxon>
        <taxon>Bacteroidota</taxon>
        <taxon>Cytophagia</taxon>
        <taxon>Cytophagales</taxon>
        <taxon>Hymenobacteraceae</taxon>
        <taxon>Hymenobacter</taxon>
    </lineage>
</organism>
<dbReference type="InterPro" id="IPR036116">
    <property type="entry name" value="FN3_sf"/>
</dbReference>
<reference evidence="6" key="1">
    <citation type="journal article" date="2019" name="Int. J. Syst. Evol. Microbiol.">
        <title>The Global Catalogue of Microorganisms (GCM) 10K type strain sequencing project: providing services to taxonomists for standard genome sequencing and annotation.</title>
        <authorList>
            <consortium name="The Broad Institute Genomics Platform"/>
            <consortium name="The Broad Institute Genome Sequencing Center for Infectious Disease"/>
            <person name="Wu L."/>
            <person name="Ma J."/>
        </authorList>
    </citation>
    <scope>NUCLEOTIDE SEQUENCE [LARGE SCALE GENOMIC DNA]</scope>
    <source>
        <strain evidence="6">JCM 19635</strain>
    </source>
</reference>
<dbReference type="InterPro" id="IPR013783">
    <property type="entry name" value="Ig-like_fold"/>
</dbReference>
<dbReference type="PROSITE" id="PS50093">
    <property type="entry name" value="PKD"/>
    <property type="match status" value="1"/>
</dbReference>
<feature type="domain" description="Fibronectin type-III" evidence="4">
    <location>
        <begin position="451"/>
        <end position="552"/>
    </location>
</feature>
<evidence type="ECO:0000313" key="5">
    <source>
        <dbReference type="EMBL" id="MFC7667588.1"/>
    </source>
</evidence>
<comment type="caution">
    <text evidence="5">The sequence shown here is derived from an EMBL/GenBank/DDBJ whole genome shotgun (WGS) entry which is preliminary data.</text>
</comment>
<dbReference type="PANTHER" id="PTHR13817">
    <property type="entry name" value="TITIN"/>
    <property type="match status" value="1"/>
</dbReference>
<keyword evidence="1" id="KW-0677">Repeat</keyword>
<dbReference type="RefSeq" id="WP_380202233.1">
    <property type="nucleotide sequence ID" value="NZ_JBHTEK010000001.1"/>
</dbReference>
<dbReference type="SUPFAM" id="SSF49265">
    <property type="entry name" value="Fibronectin type III"/>
    <property type="match status" value="1"/>
</dbReference>
<evidence type="ECO:0000259" key="3">
    <source>
        <dbReference type="PROSITE" id="PS50093"/>
    </source>
</evidence>
<name>A0ABW2U2B0_9BACT</name>
<accession>A0ABW2U2B0</accession>
<feature type="compositionally biased region" description="Polar residues" evidence="2">
    <location>
        <begin position="850"/>
        <end position="861"/>
    </location>
</feature>
<evidence type="ECO:0000313" key="6">
    <source>
        <dbReference type="Proteomes" id="UP001596513"/>
    </source>
</evidence>
<dbReference type="InterPro" id="IPR050964">
    <property type="entry name" value="Striated_Muscle_Regulatory"/>
</dbReference>
<dbReference type="PROSITE" id="PS50853">
    <property type="entry name" value="FN3"/>
    <property type="match status" value="1"/>
</dbReference>
<dbReference type="PANTHER" id="PTHR13817:SF166">
    <property type="entry name" value="NEURONAL IGCAM-RELATED"/>
    <property type="match status" value="1"/>
</dbReference>
<dbReference type="Gene3D" id="2.60.40.10">
    <property type="entry name" value="Immunoglobulins"/>
    <property type="match status" value="2"/>
</dbReference>
<dbReference type="NCBIfam" id="TIGR04183">
    <property type="entry name" value="Por_Secre_tail"/>
    <property type="match status" value="1"/>
</dbReference>
<evidence type="ECO:0000256" key="2">
    <source>
        <dbReference type="SAM" id="MobiDB-lite"/>
    </source>
</evidence>
<keyword evidence="6" id="KW-1185">Reference proteome</keyword>
<sequence>MLATGADGANASAFDLYLDFSGTTAGTISLDWAEVNNSTGNRQSTFKLQTNTGTNGQFVDLPQTATVITNNMASNGKLSVALPTAFDNNATAKVRFYIAATAGGVSPTGSRPKISIDNVVVTATGTGIPAASISTGAVSPTSFCLTPTAGSAPFDVAYTSSGTFTGTYKVQLSDANGVFAASTTAGIIGTGGSSPISAVIPAGTVSGSKYRVRVLNDAPATYGSNNGTDLVVNQTPTTNPVTVSPASAQEVATTGTGATLMASAAATSTYAWQYSSSPTGPFTAIAGATAAAYQLKGESFPGAGTYYLVAQATISNTCGTATGVSEPVMVTVSAPVVQSALTVSATSLPDFSTVAVGAGAPPQSFTVSGTALTDNIVITPPAGFEIRTGTNPFACCTITLAPAGGTVPSTTIEVRFAPTLAQLSQASIPVTSRGLPDEAVTVSGTGVDAVYPATLSTAEISELKATSASTGGTIAADGGSAVTARGVVWSKTANPILGATKTSDGAGAGAFASAITGLLPGTTYFVRAYATNATGTAYGEERTFTTVTVPLAAEPMASGTLTASQVTGNSMQLNLTGEDGTKHLVVAHLGAAVDAEPVDATTYTANAEFGKGSVLGRGNYVVYNGTGNTVLVTGLRPNTPYYFTVFAFNDNDTPYAENYLTTAPGTLVQSTQAAPTALLLEENFDYAAGSLLTANNWASHSGTGTKSIAVTTGGLSYPGYSTNTGNAAAIVANGEDVNRTFEPVYARTAVYASVLVNVSNVNTTGDYFFHLAPKSIGSTFRGRVFVRRVGTSAKVQFGVSGGGSAIAYSTAEYDLNTTHLLVLKYTFDEASNETQLFINPTADTEPATADLTSRETGTTPGAPNDNIGTVALRQGGSSPALLVDGIRIGTTFRTVKTGSTCEPPVLAAPANLTATTTKGQCGAAVELTATANGSPAPAITYSIEKEGVTTAITSAYLFPVGNTTVTATATNGCGTDSQPFTVTVEDKQAPTVLTKNITVALSKGAATITAADVNNGSADACGIASMELSKTTFSCENIGQNTVTLTVADIHGNTANQTATVTVTGIIPTPTIAVTPSSTVYTGGVSTNLYLGYGPQSVTLTASGGASYQWSPAAGLSDAASANPVFTPTTAGTFTFTVTVTSASGCTATKAVTLVVVDVQCGNVNDKNAKVLLCHRGKPQCVAATEVPSYLKQGDTLGACPAAGAKTTAASSLASDGNAASGLLFEAYPNPFTERTVVHFRANSTGPAQLQLYNALGQVVKTFYNGIAQEGQDYQFTLDGTSLAAGLYTGRLSIGGKVQTLRLVLTK</sequence>
<dbReference type="InterPro" id="IPR000601">
    <property type="entry name" value="PKD_dom"/>
</dbReference>